<keyword evidence="3" id="KW-1185">Reference proteome</keyword>
<dbReference type="InterPro" id="IPR021354">
    <property type="entry name" value="DUF2975"/>
</dbReference>
<dbReference type="RefSeq" id="WP_136008853.1">
    <property type="nucleotide sequence ID" value="NZ_SRYZ01000002.1"/>
</dbReference>
<evidence type="ECO:0000313" key="2">
    <source>
        <dbReference type="EMBL" id="TGY09326.1"/>
    </source>
</evidence>
<feature type="transmembrane region" description="Helical" evidence="1">
    <location>
        <begin position="110"/>
        <end position="131"/>
    </location>
</feature>
<protein>
    <submittedName>
        <fullName evidence="2">DUF2975 domain-containing protein</fullName>
    </submittedName>
</protein>
<dbReference type="Pfam" id="PF11188">
    <property type="entry name" value="DUF2975"/>
    <property type="match status" value="1"/>
</dbReference>
<organism evidence="2 3">
    <name type="scientific">Bacteroides muris</name>
    <name type="common">ex Afrizal et al. 2022</name>
    <dbReference type="NCBI Taxonomy" id="2516960"/>
    <lineage>
        <taxon>Bacteria</taxon>
        <taxon>Pseudomonadati</taxon>
        <taxon>Bacteroidota</taxon>
        <taxon>Bacteroidia</taxon>
        <taxon>Bacteroidales</taxon>
        <taxon>Bacteroidaceae</taxon>
        <taxon>Bacteroides</taxon>
    </lineage>
</organism>
<sequence>MKRRLNILCLMVIFVLSYSVLEAGYFFFIGAKLGVESVAEKEDTHALRQKLMHMKYISLESHSFTMKGGELFSDSVYNEKTGKYVPASYSSMVVSIDDHPALWEQIASKLLTFLQIGVYIWAIVLFVRLIISINKSDIFNWKNVRRLRRLGLALIISFCCSFSVAYITLYNVGEVFSLRGYTLELSGILGGTMLVLGLCSLIVGEVFAIGLKMKEEQDLTI</sequence>
<keyword evidence="1" id="KW-1133">Transmembrane helix</keyword>
<accession>A0A4S2B5A8</accession>
<evidence type="ECO:0000256" key="1">
    <source>
        <dbReference type="SAM" id="Phobius"/>
    </source>
</evidence>
<proteinExistence type="predicted"/>
<dbReference type="AlphaFoldDB" id="A0A4S2B5A8"/>
<evidence type="ECO:0000313" key="3">
    <source>
        <dbReference type="Proteomes" id="UP000310532"/>
    </source>
</evidence>
<gene>
    <name evidence="2" type="ORF">E5355_01330</name>
</gene>
<feature type="transmembrane region" description="Helical" evidence="1">
    <location>
        <begin position="7"/>
        <end position="28"/>
    </location>
</feature>
<dbReference type="EMBL" id="SRYZ01000002">
    <property type="protein sequence ID" value="TGY09326.1"/>
    <property type="molecule type" value="Genomic_DNA"/>
</dbReference>
<comment type="caution">
    <text evidence="2">The sequence shown here is derived from an EMBL/GenBank/DDBJ whole genome shotgun (WGS) entry which is preliminary data.</text>
</comment>
<keyword evidence="1" id="KW-0812">Transmembrane</keyword>
<name>A0A4S2B5A8_9BACE</name>
<dbReference type="Proteomes" id="UP000310532">
    <property type="component" value="Unassembled WGS sequence"/>
</dbReference>
<feature type="transmembrane region" description="Helical" evidence="1">
    <location>
        <begin position="185"/>
        <end position="211"/>
    </location>
</feature>
<feature type="transmembrane region" description="Helical" evidence="1">
    <location>
        <begin position="152"/>
        <end position="173"/>
    </location>
</feature>
<keyword evidence="1" id="KW-0472">Membrane</keyword>
<reference evidence="2 3" key="1">
    <citation type="submission" date="2019-04" db="EMBL/GenBank/DDBJ databases">
        <title>Microbes associate with the intestines of laboratory mice.</title>
        <authorList>
            <person name="Navarre W."/>
            <person name="Wong E."/>
            <person name="Huang K."/>
            <person name="Tropini C."/>
            <person name="Ng K."/>
            <person name="Yu B."/>
        </authorList>
    </citation>
    <scope>NUCLEOTIDE SEQUENCE [LARGE SCALE GENOMIC DNA]</scope>
    <source>
        <strain evidence="2 3">NM69_E16B</strain>
    </source>
</reference>